<dbReference type="Proteomes" id="UP000007490">
    <property type="component" value="Chromosome"/>
</dbReference>
<dbReference type="GO" id="GO:0006281">
    <property type="term" value="P:DNA repair"/>
    <property type="evidence" value="ECO:0007669"/>
    <property type="project" value="TreeGrafter"/>
</dbReference>
<dbReference type="Pfam" id="PF13419">
    <property type="entry name" value="HAD_2"/>
    <property type="match status" value="1"/>
</dbReference>
<dbReference type="Gene3D" id="1.10.150.240">
    <property type="entry name" value="Putative phosphatase, domain 2"/>
    <property type="match status" value="1"/>
</dbReference>
<evidence type="ECO:0000313" key="1">
    <source>
        <dbReference type="EMBL" id="ADZ08266.1"/>
    </source>
</evidence>
<sequence length="226" mass="25164">MDRLALFDIDKTLIVGSSCHYNALKKSLTQVYGVENPQSLKNMQGMTDLKIICTTLKNENIDVNTIKSGLEECMIVMHDNFNEALKMGDLKVLKGVKPLLQDMQEHQIPMGLVTGNMEAIAWLKLDKVGLKQYFQFGGFGDRVLKRSGLVKKALEASKNIIGNIDRKHVYLIGDTPRDIWGGQKLNVNTLGVATGDFSEHDLRAAGADYVVKDLTDKDRILSIILD</sequence>
<keyword evidence="1" id="KW-0378">Hydrolase</keyword>
<dbReference type="InterPro" id="IPR023214">
    <property type="entry name" value="HAD_sf"/>
</dbReference>
<accession>F0T6N3</accession>
<reference evidence="2" key="1">
    <citation type="submission" date="2011-02" db="EMBL/GenBank/DDBJ databases">
        <title>Complete sequence of Methanobacterium sp. AL-21.</title>
        <authorList>
            <consortium name="US DOE Joint Genome Institute"/>
            <person name="Lucas S."/>
            <person name="Copeland A."/>
            <person name="Lapidus A."/>
            <person name="Cheng J.-F."/>
            <person name="Goodwin L."/>
            <person name="Pitluck S."/>
            <person name="Chertkov O."/>
            <person name="Detter J.C."/>
            <person name="Han C."/>
            <person name="Tapia R."/>
            <person name="Land M."/>
            <person name="Hauser L."/>
            <person name="Kyrpides N."/>
            <person name="Ivanova N."/>
            <person name="Mikhailova N."/>
            <person name="Pagani I."/>
            <person name="Cadillo-Quiroz H."/>
            <person name="Imachi H."/>
            <person name="Zinder S."/>
            <person name="Liu W."/>
            <person name="Woyke T."/>
        </authorList>
    </citation>
    <scope>NUCLEOTIDE SEQUENCE [LARGE SCALE GENOMIC DNA]</scope>
    <source>
        <strain evidence="2">AL-21</strain>
    </source>
</reference>
<dbReference type="PANTHER" id="PTHR43434:SF1">
    <property type="entry name" value="PHOSPHOGLYCOLATE PHOSPHATASE"/>
    <property type="match status" value="1"/>
</dbReference>
<dbReference type="eggNOG" id="arCOG02292">
    <property type="taxonomic scope" value="Archaea"/>
</dbReference>
<dbReference type="SFLD" id="SFLDG01129">
    <property type="entry name" value="C1.5:_HAD__Beta-PGM__Phosphata"/>
    <property type="match status" value="1"/>
</dbReference>
<keyword evidence="2" id="KW-1185">Reference proteome</keyword>
<dbReference type="GeneID" id="10276435"/>
<dbReference type="OrthoDB" id="82046at2157"/>
<dbReference type="HOGENOM" id="CLU_045011_18_0_2"/>
<dbReference type="Gene3D" id="3.40.50.1000">
    <property type="entry name" value="HAD superfamily/HAD-like"/>
    <property type="match status" value="1"/>
</dbReference>
<dbReference type="InterPro" id="IPR036412">
    <property type="entry name" value="HAD-like_sf"/>
</dbReference>
<dbReference type="RefSeq" id="WP_013643617.1">
    <property type="nucleotide sequence ID" value="NC_015216.1"/>
</dbReference>
<evidence type="ECO:0000313" key="2">
    <source>
        <dbReference type="Proteomes" id="UP000007490"/>
    </source>
</evidence>
<dbReference type="EMBL" id="CP002551">
    <property type="protein sequence ID" value="ADZ08266.1"/>
    <property type="molecule type" value="Genomic_DNA"/>
</dbReference>
<dbReference type="AlphaFoldDB" id="F0T6N3"/>
<reference evidence="1 2" key="2">
    <citation type="journal article" date="2014" name="Int. J. Syst. Evol. Microbiol.">
        <title>Methanobacterium paludis sp. nov. and a novel strain of Methanobacterium lacus isolated from northern peatlands.</title>
        <authorList>
            <person name="Cadillo-Quiroz H."/>
            <person name="Brauer S.L."/>
            <person name="Goodson N."/>
            <person name="Yavitt J.B."/>
            <person name="Zinder S.H."/>
        </authorList>
    </citation>
    <scope>NUCLEOTIDE SEQUENCE [LARGE SCALE GENOMIC DNA]</scope>
    <source>
        <strain evidence="1 2">AL-21</strain>
    </source>
</reference>
<proteinExistence type="predicted"/>
<dbReference type="STRING" id="877455.Metbo_0013"/>
<organism evidence="1 2">
    <name type="scientific">Methanobacterium lacus (strain AL-21)</name>
    <dbReference type="NCBI Taxonomy" id="877455"/>
    <lineage>
        <taxon>Archaea</taxon>
        <taxon>Methanobacteriati</taxon>
        <taxon>Methanobacteriota</taxon>
        <taxon>Methanomada group</taxon>
        <taxon>Methanobacteria</taxon>
        <taxon>Methanobacteriales</taxon>
        <taxon>Methanobacteriaceae</taxon>
        <taxon>Methanobacterium</taxon>
    </lineage>
</organism>
<protein>
    <submittedName>
        <fullName evidence="1">Haloacid dehalogenase domain protein hydrolase</fullName>
    </submittedName>
</protein>
<dbReference type="KEGG" id="mel:Metbo_0013"/>
<dbReference type="InterPro" id="IPR041492">
    <property type="entry name" value="HAD_2"/>
</dbReference>
<dbReference type="InterPro" id="IPR023198">
    <property type="entry name" value="PGP-like_dom2"/>
</dbReference>
<dbReference type="SFLD" id="SFLDS00003">
    <property type="entry name" value="Haloacid_Dehalogenase"/>
    <property type="match status" value="1"/>
</dbReference>
<dbReference type="GO" id="GO:0005829">
    <property type="term" value="C:cytosol"/>
    <property type="evidence" value="ECO:0007669"/>
    <property type="project" value="TreeGrafter"/>
</dbReference>
<name>F0T6N3_METLA</name>
<dbReference type="PANTHER" id="PTHR43434">
    <property type="entry name" value="PHOSPHOGLYCOLATE PHOSPHATASE"/>
    <property type="match status" value="1"/>
</dbReference>
<gene>
    <name evidence="1" type="ordered locus">Metbo_0013</name>
</gene>
<dbReference type="GO" id="GO:0008967">
    <property type="term" value="F:phosphoglycolate phosphatase activity"/>
    <property type="evidence" value="ECO:0007669"/>
    <property type="project" value="TreeGrafter"/>
</dbReference>
<dbReference type="SUPFAM" id="SSF56784">
    <property type="entry name" value="HAD-like"/>
    <property type="match status" value="1"/>
</dbReference>
<dbReference type="InterPro" id="IPR050155">
    <property type="entry name" value="HAD-like_hydrolase_sf"/>
</dbReference>